<reference evidence="1 2" key="1">
    <citation type="submission" date="2023-01" db="EMBL/GenBank/DDBJ databases">
        <title>Genomes from the Australian National Cyanobacteria Reference Collection.</title>
        <authorList>
            <person name="Willis A."/>
            <person name="Lee E.M.F."/>
        </authorList>
    </citation>
    <scope>NUCLEOTIDE SEQUENCE [LARGE SCALE GENOMIC DNA]</scope>
    <source>
        <strain evidence="1 2">CS-549</strain>
    </source>
</reference>
<keyword evidence="2" id="KW-1185">Reference proteome</keyword>
<dbReference type="RefSeq" id="WP_096567602.1">
    <property type="nucleotide sequence ID" value="NZ_JAQMTI010000039.1"/>
</dbReference>
<organism evidence="1 2">
    <name type="scientific">Sphaerospermopsis kisseleviana CS-549</name>
    <dbReference type="NCBI Taxonomy" id="3021783"/>
    <lineage>
        <taxon>Bacteria</taxon>
        <taxon>Bacillati</taxon>
        <taxon>Cyanobacteriota</taxon>
        <taxon>Cyanophyceae</taxon>
        <taxon>Nostocales</taxon>
        <taxon>Aphanizomenonaceae</taxon>
        <taxon>Sphaerospermopsis</taxon>
        <taxon>Sphaerospermopsis kisseleviana</taxon>
    </lineage>
</organism>
<dbReference type="Proteomes" id="UP001211711">
    <property type="component" value="Unassembled WGS sequence"/>
</dbReference>
<comment type="caution">
    <text evidence="1">The sequence shown here is derived from an EMBL/GenBank/DDBJ whole genome shotgun (WGS) entry which is preliminary data.</text>
</comment>
<gene>
    <name evidence="1" type="ORF">PN497_02975</name>
</gene>
<dbReference type="EMBL" id="JAQMTI010000039">
    <property type="protein sequence ID" value="MDB9440344.1"/>
    <property type="molecule type" value="Genomic_DNA"/>
</dbReference>
<evidence type="ECO:0000313" key="1">
    <source>
        <dbReference type="EMBL" id="MDB9440344.1"/>
    </source>
</evidence>
<name>A0ABT4ZM08_9CYAN</name>
<evidence type="ECO:0000313" key="2">
    <source>
        <dbReference type="Proteomes" id="UP001211711"/>
    </source>
</evidence>
<protein>
    <submittedName>
        <fullName evidence="1">Uncharacterized protein</fullName>
    </submittedName>
</protein>
<sequence length="255" mass="30747">MNTESNNHFEDEQENISVSENNYIDDEKIIFDQERFAEVIFNKIFYGKVEEDVFCKKYIYAEDVERVKERFKEIFSPLVSIDESIRECLEYLEVDECEKDLERFILIAREQTLLISYLETIYEKILGKLSAINGNFYRIDRKIENLTNISVSYKYKKLRIYADTREQRKTRETGSWLNKKTEVYYEDAYYFIIAENGEEVNHIERSKWEKIDQTKFLSLFNKHYGIRGWELFNTPEEVYSGYDGYECIIKKQTKS</sequence>
<accession>A0ABT4ZM08</accession>
<proteinExistence type="predicted"/>